<gene>
    <name evidence="4" type="ORF">PIIN_01981</name>
</gene>
<reference evidence="4 5" key="1">
    <citation type="journal article" date="2011" name="PLoS Pathog.">
        <title>Endophytic Life Strategies Decoded by Genome and Transcriptome Analyses of the Mutualistic Root Symbiont Piriformospora indica.</title>
        <authorList>
            <person name="Zuccaro A."/>
            <person name="Lahrmann U."/>
            <person name="Guldener U."/>
            <person name="Langen G."/>
            <person name="Pfiffi S."/>
            <person name="Biedenkopf D."/>
            <person name="Wong P."/>
            <person name="Samans B."/>
            <person name="Grimm C."/>
            <person name="Basiewicz M."/>
            <person name="Murat C."/>
            <person name="Martin F."/>
            <person name="Kogel K.H."/>
        </authorList>
    </citation>
    <scope>NUCLEOTIDE SEQUENCE [LARGE SCALE GENOMIC DNA]</scope>
    <source>
        <strain evidence="4 5">DSM 11827</strain>
    </source>
</reference>
<dbReference type="InterPro" id="IPR013919">
    <property type="entry name" value="Pex16"/>
</dbReference>
<accession>G4T9Y9</accession>
<dbReference type="EMBL" id="CAFZ01000026">
    <property type="protein sequence ID" value="CCA68113.1"/>
    <property type="molecule type" value="Genomic_DNA"/>
</dbReference>
<keyword evidence="2" id="KW-0576">Peroxisome</keyword>
<sequence>MSSLPARYESFLISNSSTIATIESSLRSLTWLLPGRFKDAEIVGEALNSTLNLLSLYHDTLLARRLMLVKSSNPKAARELIPPSVHTRYTRAWCEKDGLYKWSARSLEVVRFLQLVVEMLLARFSTRNGRWRGIFLLEFTKAFLQLVLLQRTKRPVISPPIPERDVDPAMLPALGDLPSTAPDSPPLKAKPIRQDTGSSEEGSRQTTRPSHLANNHVPFTGSSGKPHPLLLSLPSSPLTRTVIEDYLLPKALTSTLVKSPTSLLQPLAGLGQWTSEIVYILRPLIYVLLLRPTSKNMPKSKSTSINYNTGPITNGLRTPLAVSLMLSVLSFYLRRSPPASPSSSNLLERQEYARRDRDLLWYAFRGELWTEWTRPKIDGMRQRLEGKPLLGLLSGLIQDWLPLVDEYWYYMGP</sequence>
<comment type="caution">
    <text evidence="4">The sequence shown here is derived from an EMBL/GenBank/DDBJ whole genome shotgun (WGS) entry which is preliminary data.</text>
</comment>
<dbReference type="OMA" id="PTWQSTY"/>
<comment type="subcellular location">
    <subcellularLocation>
        <location evidence="2">Peroxisome membrane</location>
    </subcellularLocation>
</comment>
<dbReference type="Proteomes" id="UP000007148">
    <property type="component" value="Unassembled WGS sequence"/>
</dbReference>
<evidence type="ECO:0000313" key="4">
    <source>
        <dbReference type="EMBL" id="CCA68113.1"/>
    </source>
</evidence>
<comment type="similarity">
    <text evidence="1 2">Belongs to the peroxin-16 family.</text>
</comment>
<protein>
    <recommendedName>
        <fullName evidence="2">Peroxisomal membrane protein PEX16</fullName>
    </recommendedName>
</protein>
<dbReference type="OrthoDB" id="2021143at2759"/>
<dbReference type="FunCoup" id="G4T9Y9">
    <property type="interactions" value="19"/>
</dbReference>
<evidence type="ECO:0000256" key="3">
    <source>
        <dbReference type="SAM" id="MobiDB-lite"/>
    </source>
</evidence>
<feature type="region of interest" description="Disordered" evidence="3">
    <location>
        <begin position="158"/>
        <end position="223"/>
    </location>
</feature>
<feature type="compositionally biased region" description="Polar residues" evidence="3">
    <location>
        <begin position="195"/>
        <end position="213"/>
    </location>
</feature>
<name>G4T9Y9_SERID</name>
<dbReference type="AlphaFoldDB" id="G4T9Y9"/>
<dbReference type="eggNOG" id="KOG4546">
    <property type="taxonomic scope" value="Eukaryota"/>
</dbReference>
<evidence type="ECO:0000256" key="1">
    <source>
        <dbReference type="ARBA" id="ARBA00009505"/>
    </source>
</evidence>
<keyword evidence="2" id="KW-0962">Peroxisome biogenesis</keyword>
<dbReference type="HOGENOM" id="CLU_036533_2_0_1"/>
<organism evidence="4 5">
    <name type="scientific">Serendipita indica (strain DSM 11827)</name>
    <name type="common">Root endophyte fungus</name>
    <name type="synonym">Piriformospora indica</name>
    <dbReference type="NCBI Taxonomy" id="1109443"/>
    <lineage>
        <taxon>Eukaryota</taxon>
        <taxon>Fungi</taxon>
        <taxon>Dikarya</taxon>
        <taxon>Basidiomycota</taxon>
        <taxon>Agaricomycotina</taxon>
        <taxon>Agaricomycetes</taxon>
        <taxon>Sebacinales</taxon>
        <taxon>Serendipitaceae</taxon>
        <taxon>Serendipita</taxon>
    </lineage>
</organism>
<keyword evidence="5" id="KW-1185">Reference proteome</keyword>
<dbReference type="GO" id="GO:0007031">
    <property type="term" value="P:peroxisome organization"/>
    <property type="evidence" value="ECO:0007669"/>
    <property type="project" value="UniProtKB-KW"/>
</dbReference>
<dbReference type="GO" id="GO:0005778">
    <property type="term" value="C:peroxisomal membrane"/>
    <property type="evidence" value="ECO:0007669"/>
    <property type="project" value="UniProtKB-SubCell"/>
</dbReference>
<evidence type="ECO:0000313" key="5">
    <source>
        <dbReference type="Proteomes" id="UP000007148"/>
    </source>
</evidence>
<proteinExistence type="inferred from homology"/>
<dbReference type="Pfam" id="PF08610">
    <property type="entry name" value="Pex16"/>
    <property type="match status" value="1"/>
</dbReference>
<dbReference type="InParanoid" id="G4T9Y9"/>
<dbReference type="STRING" id="1109443.G4T9Y9"/>
<dbReference type="PANTHER" id="PTHR13299:SF0">
    <property type="entry name" value="PEROXISOMAL MEMBRANE PROTEIN PEX16"/>
    <property type="match status" value="1"/>
</dbReference>
<dbReference type="PANTHER" id="PTHR13299">
    <property type="entry name" value="PEROXISOMAL MEMBRANE PROTEIN PEX16"/>
    <property type="match status" value="1"/>
</dbReference>
<evidence type="ECO:0000256" key="2">
    <source>
        <dbReference type="RuleBase" id="RU365003"/>
    </source>
</evidence>